<feature type="compositionally biased region" description="Low complexity" evidence="1">
    <location>
        <begin position="364"/>
        <end position="373"/>
    </location>
</feature>
<keyword evidence="3" id="KW-1185">Reference proteome</keyword>
<reference evidence="2 3" key="1">
    <citation type="submission" date="2018-11" db="EMBL/GenBank/DDBJ databases">
        <title>Genome sequence of Saitozyma podzolica DSM 27192.</title>
        <authorList>
            <person name="Aliyu H."/>
            <person name="Gorte O."/>
            <person name="Ochsenreither K."/>
        </authorList>
    </citation>
    <scope>NUCLEOTIDE SEQUENCE [LARGE SCALE GENOMIC DNA]</scope>
    <source>
        <strain evidence="2 3">DSM 27192</strain>
    </source>
</reference>
<sequence length="476" mass="49252">MPSRLASPPPASASTPLVLCADGGGSKICVVIRSMDGVEVRGTAGPCNVQSVGYGPAIQAILLATYRALALLPRTHLPPGLVIPPLDSSVQSIPNSPASTSPPRTSSTLAVPQPVSVTAHPAHLSISSPASPFASRPGSPKVHLPPITIPLFQYVWLGLAGISTKADAKAFMPYVTKHLGVDEPRVKITNDVNLLAAPALSLPGIKHVAAVVCGTGTVGRTLEVHRPSTINGGPSAVHALPLEDVAVSRGWGYMLCDEGSAFWLGRLAIRSLLFTADRLSSSPIYAAAARPLLPLHNDLLAYFGVPHPMDLISIVSLTGPFVEGLSVGEATAKRNAFMAGAARVVFKWAFPEDAGTTVPPSPPASDGSASSFSHTLDSQPNDDDPVAASHAEALRLARSAVRSLIELTIDLLGDGSIVRPENTALALGGGLWMSKGYRNLLLEGLRKEGVVFRETVVVGDAAGAGAAGLAKVEFGE</sequence>
<protein>
    <recommendedName>
        <fullName evidence="4">N-acetyl-D-glucosamine kinase</fullName>
    </recommendedName>
</protein>
<accession>A0A427YPJ0</accession>
<evidence type="ECO:0008006" key="4">
    <source>
        <dbReference type="Google" id="ProtNLM"/>
    </source>
</evidence>
<dbReference type="AlphaFoldDB" id="A0A427YPJ0"/>
<dbReference type="Proteomes" id="UP000279259">
    <property type="component" value="Unassembled WGS sequence"/>
</dbReference>
<dbReference type="STRING" id="1890683.A0A427YPJ0"/>
<dbReference type="InterPro" id="IPR052519">
    <property type="entry name" value="Euk-type_GlcNAc_Kinase"/>
</dbReference>
<feature type="region of interest" description="Disordered" evidence="1">
    <location>
        <begin position="356"/>
        <end position="386"/>
    </location>
</feature>
<organism evidence="2 3">
    <name type="scientific">Saitozyma podzolica</name>
    <dbReference type="NCBI Taxonomy" id="1890683"/>
    <lineage>
        <taxon>Eukaryota</taxon>
        <taxon>Fungi</taxon>
        <taxon>Dikarya</taxon>
        <taxon>Basidiomycota</taxon>
        <taxon>Agaricomycotina</taxon>
        <taxon>Tremellomycetes</taxon>
        <taxon>Tremellales</taxon>
        <taxon>Trimorphomycetaceae</taxon>
        <taxon>Saitozyma</taxon>
    </lineage>
</organism>
<comment type="caution">
    <text evidence="2">The sequence shown here is derived from an EMBL/GenBank/DDBJ whole genome shotgun (WGS) entry which is preliminary data.</text>
</comment>
<gene>
    <name evidence="2" type="ORF">EHS25_008435</name>
</gene>
<evidence type="ECO:0000256" key="1">
    <source>
        <dbReference type="SAM" id="MobiDB-lite"/>
    </source>
</evidence>
<dbReference type="EMBL" id="RSCD01000005">
    <property type="protein sequence ID" value="RSH92987.1"/>
    <property type="molecule type" value="Genomic_DNA"/>
</dbReference>
<dbReference type="PANTHER" id="PTHR43190:SF3">
    <property type="entry name" value="N-ACETYL-D-GLUCOSAMINE KINASE"/>
    <property type="match status" value="1"/>
</dbReference>
<dbReference type="OrthoDB" id="311172at2759"/>
<evidence type="ECO:0000313" key="2">
    <source>
        <dbReference type="EMBL" id="RSH92987.1"/>
    </source>
</evidence>
<proteinExistence type="predicted"/>
<name>A0A427YPJ0_9TREE</name>
<evidence type="ECO:0000313" key="3">
    <source>
        <dbReference type="Proteomes" id="UP000279259"/>
    </source>
</evidence>
<dbReference type="PANTHER" id="PTHR43190">
    <property type="entry name" value="N-ACETYL-D-GLUCOSAMINE KINASE"/>
    <property type="match status" value="1"/>
</dbReference>
<dbReference type="SUPFAM" id="SSF53067">
    <property type="entry name" value="Actin-like ATPase domain"/>
    <property type="match status" value="1"/>
</dbReference>
<dbReference type="Gene3D" id="3.30.420.40">
    <property type="match status" value="2"/>
</dbReference>
<dbReference type="InterPro" id="IPR043129">
    <property type="entry name" value="ATPase_NBD"/>
</dbReference>